<feature type="region of interest" description="Disordered" evidence="2">
    <location>
        <begin position="272"/>
        <end position="322"/>
    </location>
</feature>
<dbReference type="CDD" id="cd00083">
    <property type="entry name" value="bHLH_SF"/>
    <property type="match status" value="1"/>
</dbReference>
<keyword evidence="5" id="KW-1185">Reference proteome</keyword>
<dbReference type="InterPro" id="IPR045847">
    <property type="entry name" value="AIG1-like"/>
</dbReference>
<evidence type="ECO:0000259" key="3">
    <source>
        <dbReference type="PROSITE" id="PS50888"/>
    </source>
</evidence>
<dbReference type="PROSITE" id="PS50888">
    <property type="entry name" value="BHLH"/>
    <property type="match status" value="1"/>
</dbReference>
<dbReference type="SUPFAM" id="SSF47459">
    <property type="entry name" value="HLH, helix-loop-helix DNA-binding domain"/>
    <property type="match status" value="1"/>
</dbReference>
<feature type="region of interest" description="Disordered" evidence="2">
    <location>
        <begin position="92"/>
        <end position="220"/>
    </location>
</feature>
<evidence type="ECO:0000313" key="5">
    <source>
        <dbReference type="Proteomes" id="UP001472866"/>
    </source>
</evidence>
<dbReference type="PANTHER" id="PTHR45844">
    <property type="entry name" value="TRANSCRIPTION FACTOR BHLH30"/>
    <property type="match status" value="1"/>
</dbReference>
<reference evidence="4 5" key="1">
    <citation type="submission" date="2024-03" db="EMBL/GenBank/DDBJ databases">
        <title>Complete genome sequence of the green alga Chloropicon roscoffensis RCC1871.</title>
        <authorList>
            <person name="Lemieux C."/>
            <person name="Pombert J.-F."/>
            <person name="Otis C."/>
            <person name="Turmel M."/>
        </authorList>
    </citation>
    <scope>NUCLEOTIDE SEQUENCE [LARGE SCALE GENOMIC DNA]</scope>
    <source>
        <strain evidence="4 5">RCC1871</strain>
    </source>
</reference>
<name>A0AAX4NXL5_9CHLO</name>
<sequence length="425" mass="45553">MSANGGAHSSATTETNDGNANGGFGQEPYGTSVFTFTHDELETALHYLEPHGPSGMPELERGFNYLSDHAQAPYYPQGTPGYAHTHSHHTTYKVGVSAPPGQQHQPQGQHMWYGNHSPPVATASHPMSSSGPASAPPAYAAAGSRGPPPNPSSSAAKTNGAVTSAKASSKSGSKGGRSVKGPQSIPNQFLPRKSNKTNKKGDGGAKGQVSHSVAEKQRRDRINTLIDELRELVPSDREAAGNEAYADDPSKRPKHVVLRDTITFVRVTLDRQRREQGAKGSQMSVGVGEMGGVPRRRAESLASEESVSQDEESTDTRDSTSEAIEISVTKIESQASEKYSVNVSGTDRNGLLHDITRSLNSMSLEIKTAVIKTEACGKVSDTFEVDKSDCTLSVEEIERTLGENLRFESKRKKTGAEDGDKRKRK</sequence>
<feature type="compositionally biased region" description="Polar residues" evidence="2">
    <location>
        <begin position="1"/>
        <end position="19"/>
    </location>
</feature>
<feature type="domain" description="BHLH" evidence="3">
    <location>
        <begin position="206"/>
        <end position="268"/>
    </location>
</feature>
<keyword evidence="1 4" id="KW-0238">DNA-binding</keyword>
<accession>A0AAX4NXL5</accession>
<dbReference type="Pfam" id="PF00010">
    <property type="entry name" value="HLH"/>
    <property type="match status" value="1"/>
</dbReference>
<feature type="compositionally biased region" description="Low complexity" evidence="2">
    <location>
        <begin position="99"/>
        <end position="110"/>
    </location>
</feature>
<feature type="region of interest" description="Disordered" evidence="2">
    <location>
        <begin position="404"/>
        <end position="425"/>
    </location>
</feature>
<feature type="compositionally biased region" description="Low complexity" evidence="2">
    <location>
        <begin position="123"/>
        <end position="145"/>
    </location>
</feature>
<dbReference type="SUPFAM" id="SSF55021">
    <property type="entry name" value="ACT-like"/>
    <property type="match status" value="1"/>
</dbReference>
<evidence type="ECO:0000256" key="2">
    <source>
        <dbReference type="SAM" id="MobiDB-lite"/>
    </source>
</evidence>
<dbReference type="GO" id="GO:0003677">
    <property type="term" value="F:DNA binding"/>
    <property type="evidence" value="ECO:0007669"/>
    <property type="project" value="UniProtKB-KW"/>
</dbReference>
<dbReference type="GO" id="GO:0046983">
    <property type="term" value="F:protein dimerization activity"/>
    <property type="evidence" value="ECO:0007669"/>
    <property type="project" value="InterPro"/>
</dbReference>
<dbReference type="AlphaFoldDB" id="A0AAX4NXL5"/>
<dbReference type="SMART" id="SM00353">
    <property type="entry name" value="HLH"/>
    <property type="match status" value="1"/>
</dbReference>
<dbReference type="InterPro" id="IPR045865">
    <property type="entry name" value="ACT-like_dom_sf"/>
</dbReference>
<dbReference type="InterPro" id="IPR011598">
    <property type="entry name" value="bHLH_dom"/>
</dbReference>
<feature type="region of interest" description="Disordered" evidence="2">
    <location>
        <begin position="1"/>
        <end position="28"/>
    </location>
</feature>
<dbReference type="InterPro" id="IPR036638">
    <property type="entry name" value="HLH_DNA-bd_sf"/>
</dbReference>
<evidence type="ECO:0000256" key="1">
    <source>
        <dbReference type="ARBA" id="ARBA00023125"/>
    </source>
</evidence>
<dbReference type="GO" id="GO:0003700">
    <property type="term" value="F:DNA-binding transcription factor activity"/>
    <property type="evidence" value="ECO:0007669"/>
    <property type="project" value="InterPro"/>
</dbReference>
<dbReference type="Proteomes" id="UP001472866">
    <property type="component" value="Chromosome 01"/>
</dbReference>
<dbReference type="PANTHER" id="PTHR45844:SF2">
    <property type="entry name" value="TRANSCRIPTION FACTOR BHLH30"/>
    <property type="match status" value="1"/>
</dbReference>
<organism evidence="4 5">
    <name type="scientific">Chloropicon roscoffensis</name>
    <dbReference type="NCBI Taxonomy" id="1461544"/>
    <lineage>
        <taxon>Eukaryota</taxon>
        <taxon>Viridiplantae</taxon>
        <taxon>Chlorophyta</taxon>
        <taxon>Chloropicophyceae</taxon>
        <taxon>Chloropicales</taxon>
        <taxon>Chloropicaceae</taxon>
        <taxon>Chloropicon</taxon>
    </lineage>
</organism>
<protein>
    <submittedName>
        <fullName evidence="4">Helix-loop-helix DNA-binding domain-containing protein</fullName>
    </submittedName>
</protein>
<dbReference type="EMBL" id="CP151501">
    <property type="protein sequence ID" value="WZN58650.1"/>
    <property type="molecule type" value="Genomic_DNA"/>
</dbReference>
<evidence type="ECO:0000313" key="4">
    <source>
        <dbReference type="EMBL" id="WZN58650.1"/>
    </source>
</evidence>
<gene>
    <name evidence="4" type="ORF">HKI87_01g01740</name>
</gene>
<proteinExistence type="predicted"/>
<dbReference type="Gene3D" id="4.10.280.10">
    <property type="entry name" value="Helix-loop-helix DNA-binding domain"/>
    <property type="match status" value="1"/>
</dbReference>